<dbReference type="AlphaFoldDB" id="A0A6V7TWJ3"/>
<sequence>MEVMKPLLSSNNENNNPLPPPPKPLRTSLNRRNRSDRLTRAIMLSTPTRQQENGKDTPLTTPSPNNIFKEMNLNNLNGLQKNNGINTKRPSKKEIKDAYCCCGSIKLECFVIGITIVELVFYGYQLVTYLFELFFTPVSSTNNIESIPSLDLISEESTSIGLVGLFFILFSIVATILVPIGWYTHSCHLIVPHLIMQFAVLSATLVIMCYIMAWIFGGIDLQINAVFFEHSPLGEEGIRTASQRTPIEANFTITHMQMILAAILFLLAVVFLIELFFFHIMLRVFRYIRDQNGNKLESNNNSFVKVENGIIVGGNVQNDNNLRSPPHNQHQQQSPPSLKTCANISSPQLPNTSTTSTTATFSINSSPPPPLVLNETNRILPPTIQIPGNQRHPYNSHSSPAVYYEVQPRKELHV</sequence>
<dbReference type="OrthoDB" id="5813665at2759"/>
<keyword evidence="3 6" id="KW-1133">Transmembrane helix</keyword>
<feature type="transmembrane region" description="Helical" evidence="6">
    <location>
        <begin position="258"/>
        <end position="282"/>
    </location>
</feature>
<feature type="compositionally biased region" description="Low complexity" evidence="5">
    <location>
        <begin position="1"/>
        <end position="16"/>
    </location>
</feature>
<evidence type="ECO:0000256" key="2">
    <source>
        <dbReference type="ARBA" id="ARBA00022692"/>
    </source>
</evidence>
<feature type="transmembrane region" description="Helical" evidence="6">
    <location>
        <begin position="160"/>
        <end position="182"/>
    </location>
</feature>
<evidence type="ECO:0000256" key="1">
    <source>
        <dbReference type="ARBA" id="ARBA00004127"/>
    </source>
</evidence>
<gene>
    <name evidence="7" type="ORF">MENT_LOCUS4738</name>
</gene>
<name>A0A6V7TWJ3_MELEN</name>
<dbReference type="PANTHER" id="PTHR12479:SF10">
    <property type="entry name" value="LYSOSOMAL-ASSOCIATED TRANSMEMBRANE PROTEIN"/>
    <property type="match status" value="1"/>
</dbReference>
<evidence type="ECO:0000256" key="5">
    <source>
        <dbReference type="SAM" id="MobiDB-lite"/>
    </source>
</evidence>
<dbReference type="GO" id="GO:0005765">
    <property type="term" value="C:lysosomal membrane"/>
    <property type="evidence" value="ECO:0007669"/>
    <property type="project" value="TreeGrafter"/>
</dbReference>
<feature type="region of interest" description="Disordered" evidence="5">
    <location>
        <begin position="315"/>
        <end position="375"/>
    </location>
</feature>
<proteinExistence type="predicted"/>
<feature type="region of interest" description="Disordered" evidence="5">
    <location>
        <begin position="1"/>
        <end position="64"/>
    </location>
</feature>
<evidence type="ECO:0000313" key="8">
    <source>
        <dbReference type="Proteomes" id="UP000580250"/>
    </source>
</evidence>
<organism evidence="7 8">
    <name type="scientific">Meloidogyne enterolobii</name>
    <name type="common">Root-knot nematode worm</name>
    <name type="synonym">Meloidogyne mayaguensis</name>
    <dbReference type="NCBI Taxonomy" id="390850"/>
    <lineage>
        <taxon>Eukaryota</taxon>
        <taxon>Metazoa</taxon>
        <taxon>Ecdysozoa</taxon>
        <taxon>Nematoda</taxon>
        <taxon>Chromadorea</taxon>
        <taxon>Rhabditida</taxon>
        <taxon>Tylenchina</taxon>
        <taxon>Tylenchomorpha</taxon>
        <taxon>Tylenchoidea</taxon>
        <taxon>Meloidogynidae</taxon>
        <taxon>Meloidogyninae</taxon>
        <taxon>Meloidogyne</taxon>
    </lineage>
</organism>
<comment type="subcellular location">
    <subcellularLocation>
        <location evidence="1">Endomembrane system</location>
        <topology evidence="1">Multi-pass membrane protein</topology>
    </subcellularLocation>
</comment>
<evidence type="ECO:0000256" key="6">
    <source>
        <dbReference type="SAM" id="Phobius"/>
    </source>
</evidence>
<dbReference type="Proteomes" id="UP000580250">
    <property type="component" value="Unassembled WGS sequence"/>
</dbReference>
<keyword evidence="4 6" id="KW-0472">Membrane</keyword>
<dbReference type="PANTHER" id="PTHR12479">
    <property type="entry name" value="LYSOSOMAL-ASSOCIATED TRANSMEMBRANE PROTEIN"/>
    <property type="match status" value="1"/>
</dbReference>
<dbReference type="InterPro" id="IPR051115">
    <property type="entry name" value="LAPTM_transporter"/>
</dbReference>
<feature type="transmembrane region" description="Helical" evidence="6">
    <location>
        <begin position="194"/>
        <end position="216"/>
    </location>
</feature>
<dbReference type="EMBL" id="CAJEWN010000016">
    <property type="protein sequence ID" value="CAD2135466.1"/>
    <property type="molecule type" value="Genomic_DNA"/>
</dbReference>
<evidence type="ECO:0000256" key="4">
    <source>
        <dbReference type="ARBA" id="ARBA00023136"/>
    </source>
</evidence>
<evidence type="ECO:0000313" key="7">
    <source>
        <dbReference type="EMBL" id="CAD2135466.1"/>
    </source>
</evidence>
<dbReference type="GO" id="GO:0012505">
    <property type="term" value="C:endomembrane system"/>
    <property type="evidence" value="ECO:0007669"/>
    <property type="project" value="UniProtKB-SubCell"/>
</dbReference>
<evidence type="ECO:0000256" key="3">
    <source>
        <dbReference type="ARBA" id="ARBA00022989"/>
    </source>
</evidence>
<accession>A0A6V7TWJ3</accession>
<reference evidence="7 8" key="1">
    <citation type="submission" date="2020-08" db="EMBL/GenBank/DDBJ databases">
        <authorList>
            <person name="Koutsovoulos G."/>
            <person name="Danchin GJ E."/>
        </authorList>
    </citation>
    <scope>NUCLEOTIDE SEQUENCE [LARGE SCALE GENOMIC DNA]</scope>
</reference>
<feature type="compositionally biased region" description="Low complexity" evidence="5">
    <location>
        <begin position="345"/>
        <end position="365"/>
    </location>
</feature>
<keyword evidence="2 6" id="KW-0812">Transmembrane</keyword>
<comment type="caution">
    <text evidence="7">The sequence shown here is derived from an EMBL/GenBank/DDBJ whole genome shotgun (WGS) entry which is preliminary data.</text>
</comment>
<feature type="compositionally biased region" description="Low complexity" evidence="5">
    <location>
        <begin position="324"/>
        <end position="337"/>
    </location>
</feature>
<feature type="transmembrane region" description="Helical" evidence="6">
    <location>
        <begin position="98"/>
        <end position="124"/>
    </location>
</feature>
<protein>
    <submittedName>
        <fullName evidence="7">Uncharacterized protein</fullName>
    </submittedName>
</protein>